<proteinExistence type="predicted"/>
<comment type="caution">
    <text evidence="2">The sequence shown here is derived from an EMBL/GenBank/DDBJ whole genome shotgun (WGS) entry which is preliminary data.</text>
</comment>
<accession>A0ABQ9TK47</accession>
<evidence type="ECO:0000256" key="1">
    <source>
        <dbReference type="SAM" id="MobiDB-lite"/>
    </source>
</evidence>
<name>A0ABQ9TK47_SAGOE</name>
<organism evidence="2 3">
    <name type="scientific">Saguinus oedipus</name>
    <name type="common">Cotton-top tamarin</name>
    <name type="synonym">Oedipomidas oedipus</name>
    <dbReference type="NCBI Taxonomy" id="9490"/>
    <lineage>
        <taxon>Eukaryota</taxon>
        <taxon>Metazoa</taxon>
        <taxon>Chordata</taxon>
        <taxon>Craniata</taxon>
        <taxon>Vertebrata</taxon>
        <taxon>Euteleostomi</taxon>
        <taxon>Mammalia</taxon>
        <taxon>Eutheria</taxon>
        <taxon>Euarchontoglires</taxon>
        <taxon>Primates</taxon>
        <taxon>Haplorrhini</taxon>
        <taxon>Platyrrhini</taxon>
        <taxon>Cebidae</taxon>
        <taxon>Callitrichinae</taxon>
        <taxon>Saguinus</taxon>
    </lineage>
</organism>
<sequence>MAMWLLKPNGMTSGPLKMAMGQGGCGPENGHDMWHGQREARESGSSRNSDGKGVGYLLCARHGPALWLHSGFVETALVTLVPVTGPVEAGSAQLDVEPAGPHDVACGHGPGKRLAAKPLK</sequence>
<feature type="region of interest" description="Disordered" evidence="1">
    <location>
        <begin position="96"/>
        <end position="120"/>
    </location>
</feature>
<reference evidence="2 3" key="1">
    <citation type="submission" date="2023-05" db="EMBL/GenBank/DDBJ databases">
        <title>B98-5 Cell Line De Novo Hybrid Assembly: An Optical Mapping Approach.</title>
        <authorList>
            <person name="Kananen K."/>
            <person name="Auerbach J.A."/>
            <person name="Kautto E."/>
            <person name="Blachly J.S."/>
        </authorList>
    </citation>
    <scope>NUCLEOTIDE SEQUENCE [LARGE SCALE GENOMIC DNA]</scope>
    <source>
        <strain evidence="2">B95-8</strain>
        <tissue evidence="2">Cell line</tissue>
    </source>
</reference>
<dbReference type="Proteomes" id="UP001266305">
    <property type="component" value="Unassembled WGS sequence"/>
</dbReference>
<gene>
    <name evidence="2" type="ORF">P7K49_036445</name>
</gene>
<evidence type="ECO:0000313" key="3">
    <source>
        <dbReference type="Proteomes" id="UP001266305"/>
    </source>
</evidence>
<feature type="region of interest" description="Disordered" evidence="1">
    <location>
        <begin position="17"/>
        <end position="50"/>
    </location>
</feature>
<dbReference type="EMBL" id="JASSZA010000021">
    <property type="protein sequence ID" value="KAK2085145.1"/>
    <property type="molecule type" value="Genomic_DNA"/>
</dbReference>
<feature type="compositionally biased region" description="Basic and acidic residues" evidence="1">
    <location>
        <begin position="29"/>
        <end position="44"/>
    </location>
</feature>
<keyword evidence="3" id="KW-1185">Reference proteome</keyword>
<feature type="compositionally biased region" description="Basic residues" evidence="1">
    <location>
        <begin position="110"/>
        <end position="120"/>
    </location>
</feature>
<protein>
    <submittedName>
        <fullName evidence="2">Uncharacterized protein</fullName>
    </submittedName>
</protein>
<evidence type="ECO:0000313" key="2">
    <source>
        <dbReference type="EMBL" id="KAK2085145.1"/>
    </source>
</evidence>